<keyword evidence="5" id="KW-0138">CF(0)</keyword>
<dbReference type="CDD" id="cd06503">
    <property type="entry name" value="ATP-synt_Fo_b"/>
    <property type="match status" value="1"/>
</dbReference>
<evidence type="ECO:0000256" key="1">
    <source>
        <dbReference type="ARBA" id="ARBA00004167"/>
    </source>
</evidence>
<feature type="transmembrane region" description="Helical" evidence="13">
    <location>
        <begin position="37"/>
        <end position="55"/>
    </location>
</feature>
<keyword evidence="9" id="KW-0406">Ion transport</keyword>
<proteinExistence type="inferred from homology"/>
<dbReference type="GO" id="GO:0016787">
    <property type="term" value="F:hydrolase activity"/>
    <property type="evidence" value="ECO:0007669"/>
    <property type="project" value="UniProtKB-KW"/>
</dbReference>
<keyword evidence="7" id="KW-0375">Hydrogen ion transport</keyword>
<comment type="function">
    <text evidence="11">F(1)F(0) ATP synthase produces ATP from ADP in the presence of a proton or sodium gradient. F-type ATPases consist of two structural domains, F(1) containing the extramembraneous catalytic core and F(0) containing the membrane proton channel, linked together by a central stalk and a peripheral stalk. During catalysis, ATP synthesis in the catalytic domain of F(1) is coupled via a rotary mechanism of the central stalk subunits to proton translocation.</text>
</comment>
<dbReference type="HAMAP" id="MF_01398">
    <property type="entry name" value="ATP_synth_b_bprime"/>
    <property type="match status" value="1"/>
</dbReference>
<dbReference type="GO" id="GO:0045259">
    <property type="term" value="C:proton-transporting ATP synthase complex"/>
    <property type="evidence" value="ECO:0007669"/>
    <property type="project" value="UniProtKB-KW"/>
</dbReference>
<evidence type="ECO:0000256" key="8">
    <source>
        <dbReference type="ARBA" id="ARBA00022989"/>
    </source>
</evidence>
<dbReference type="EC" id="3.6.3.14" evidence="14"/>
<dbReference type="EMBL" id="UOEH01000500">
    <property type="protein sequence ID" value="VAW06091.1"/>
    <property type="molecule type" value="Genomic_DNA"/>
</dbReference>
<accession>A0A3B0SIP0</accession>
<evidence type="ECO:0000256" key="4">
    <source>
        <dbReference type="ARBA" id="ARBA00022448"/>
    </source>
</evidence>
<keyword evidence="8 13" id="KW-1133">Transmembrane helix</keyword>
<evidence type="ECO:0000256" key="13">
    <source>
        <dbReference type="SAM" id="Phobius"/>
    </source>
</evidence>
<evidence type="ECO:0000313" key="14">
    <source>
        <dbReference type="EMBL" id="VAW06091.1"/>
    </source>
</evidence>
<reference evidence="14" key="1">
    <citation type="submission" date="2018-06" db="EMBL/GenBank/DDBJ databases">
        <authorList>
            <person name="Zhirakovskaya E."/>
        </authorList>
    </citation>
    <scope>NUCLEOTIDE SEQUENCE</scope>
</reference>
<dbReference type="InterPro" id="IPR050059">
    <property type="entry name" value="ATP_synthase_B_chain"/>
</dbReference>
<keyword evidence="4" id="KW-0813">Transport</keyword>
<dbReference type="Pfam" id="PF00430">
    <property type="entry name" value="ATP-synt_B"/>
    <property type="match status" value="1"/>
</dbReference>
<keyword evidence="10 13" id="KW-0472">Membrane</keyword>
<dbReference type="AlphaFoldDB" id="A0A3B0SIP0"/>
<name>A0A3B0SIP0_9ZZZZ</name>
<dbReference type="GO" id="GO:0046961">
    <property type="term" value="F:proton-transporting ATPase activity, rotational mechanism"/>
    <property type="evidence" value="ECO:0007669"/>
    <property type="project" value="TreeGrafter"/>
</dbReference>
<keyword evidence="6 13" id="KW-0812">Transmembrane</keyword>
<evidence type="ECO:0000256" key="11">
    <source>
        <dbReference type="ARBA" id="ARBA00025198"/>
    </source>
</evidence>
<evidence type="ECO:0000256" key="10">
    <source>
        <dbReference type="ARBA" id="ARBA00023136"/>
    </source>
</evidence>
<dbReference type="PANTHER" id="PTHR33445:SF1">
    <property type="entry name" value="ATP SYNTHASE SUBUNIT B"/>
    <property type="match status" value="1"/>
</dbReference>
<dbReference type="GO" id="GO:0012505">
    <property type="term" value="C:endomembrane system"/>
    <property type="evidence" value="ECO:0007669"/>
    <property type="project" value="UniProtKB-SubCell"/>
</dbReference>
<evidence type="ECO:0000256" key="7">
    <source>
        <dbReference type="ARBA" id="ARBA00022781"/>
    </source>
</evidence>
<sequence length="192" mass="20292">MSVFALVTNAAAAAEEAQAHAAEASSAGLPQLDPTWWPSQLFWLAITFGILYWLMSTRFLPAIAGAIEERRDRIADDLDQAGDFKRQAEDAESAYNQSLADAKAKAQAIAADTRAEMDEEIAALQAETDAQLAKQVAAAETRIGEMKAAAATKVGEAAAETARAVVETLIDEAPTEEAASRAVTDAAARLRG</sequence>
<protein>
    <submittedName>
        <fullName evidence="14">ATP synthase F0 sector subunit b</fullName>
        <ecNumber evidence="14">3.6.3.14</ecNumber>
    </submittedName>
</protein>
<keyword evidence="14" id="KW-0378">Hydrolase</keyword>
<organism evidence="14">
    <name type="scientific">hydrothermal vent metagenome</name>
    <dbReference type="NCBI Taxonomy" id="652676"/>
    <lineage>
        <taxon>unclassified sequences</taxon>
        <taxon>metagenomes</taxon>
        <taxon>ecological metagenomes</taxon>
    </lineage>
</organism>
<evidence type="ECO:0000256" key="5">
    <source>
        <dbReference type="ARBA" id="ARBA00022547"/>
    </source>
</evidence>
<evidence type="ECO:0000256" key="9">
    <source>
        <dbReference type="ARBA" id="ARBA00023065"/>
    </source>
</evidence>
<keyword evidence="12" id="KW-0175">Coiled coil</keyword>
<comment type="similarity">
    <text evidence="3">Belongs to the ATPase B chain family.</text>
</comment>
<gene>
    <name evidence="14" type="ORF">MNBD_ALPHA05-1222</name>
</gene>
<evidence type="ECO:0000256" key="6">
    <source>
        <dbReference type="ARBA" id="ARBA00022692"/>
    </source>
</evidence>
<evidence type="ECO:0000256" key="3">
    <source>
        <dbReference type="ARBA" id="ARBA00005513"/>
    </source>
</evidence>
<dbReference type="Gene3D" id="6.10.250.1580">
    <property type="match status" value="1"/>
</dbReference>
<dbReference type="GO" id="GO:0015986">
    <property type="term" value="P:proton motive force-driven ATP synthesis"/>
    <property type="evidence" value="ECO:0007669"/>
    <property type="project" value="InterPro"/>
</dbReference>
<comment type="subcellular location">
    <subcellularLocation>
        <location evidence="2">Endomembrane system</location>
    </subcellularLocation>
    <subcellularLocation>
        <location evidence="1">Membrane</location>
        <topology evidence="1">Single-pass membrane protein</topology>
    </subcellularLocation>
</comment>
<feature type="coiled-coil region" evidence="12">
    <location>
        <begin position="85"/>
        <end position="134"/>
    </location>
</feature>
<dbReference type="PANTHER" id="PTHR33445">
    <property type="entry name" value="ATP SYNTHASE SUBUNIT B', CHLOROPLASTIC"/>
    <property type="match status" value="1"/>
</dbReference>
<evidence type="ECO:0000256" key="2">
    <source>
        <dbReference type="ARBA" id="ARBA00004308"/>
    </source>
</evidence>
<dbReference type="InterPro" id="IPR002146">
    <property type="entry name" value="ATP_synth_b/b'su_bac/chlpt"/>
</dbReference>
<evidence type="ECO:0000256" key="12">
    <source>
        <dbReference type="SAM" id="Coils"/>
    </source>
</evidence>